<reference evidence="1 2" key="1">
    <citation type="submission" date="2016-10" db="EMBL/GenBank/DDBJ databases">
        <authorList>
            <person name="de Groot N.N."/>
        </authorList>
    </citation>
    <scope>NUCLEOTIDE SEQUENCE [LARGE SCALE GENOMIC DNA]</scope>
    <source>
        <strain evidence="1 2">F</strain>
    </source>
</reference>
<dbReference type="AlphaFoldDB" id="A0A1I6KMG0"/>
<protein>
    <submittedName>
        <fullName evidence="1">Uncharacterized protein</fullName>
    </submittedName>
</protein>
<proteinExistence type="predicted"/>
<dbReference type="RefSeq" id="WP_075034514.1">
    <property type="nucleotide sequence ID" value="NZ_FOZC01000028.1"/>
</dbReference>
<accession>A0A1I6KMG0</accession>
<sequence length="125" mass="14387">MDQCTHEMRGNRWLQIIQACERRPTYQSKTEWLRENGVPESSYYNQLRRLRSELSTQIKQSLPLEQKPAETSFVELPPDMLHSTSVSNVEGDSIQLKIGSSEIIISDSISDEFLTRILKAVRYAG</sequence>
<organism evidence="1 2">
    <name type="scientific">[Clostridium] aminophilum</name>
    <dbReference type="NCBI Taxonomy" id="1526"/>
    <lineage>
        <taxon>Bacteria</taxon>
        <taxon>Bacillati</taxon>
        <taxon>Bacillota</taxon>
        <taxon>Clostridia</taxon>
        <taxon>Lachnospirales</taxon>
        <taxon>Lachnospiraceae</taxon>
    </lineage>
</organism>
<dbReference type="EMBL" id="FOZC01000028">
    <property type="protein sequence ID" value="SFR92443.1"/>
    <property type="molecule type" value="Genomic_DNA"/>
</dbReference>
<name>A0A1I6KMG0_9FIRM</name>
<evidence type="ECO:0000313" key="1">
    <source>
        <dbReference type="EMBL" id="SFR92443.1"/>
    </source>
</evidence>
<evidence type="ECO:0000313" key="2">
    <source>
        <dbReference type="Proteomes" id="UP000214760"/>
    </source>
</evidence>
<gene>
    <name evidence="1" type="ORF">SAMN02910262_02669</name>
</gene>
<dbReference type="Proteomes" id="UP000214760">
    <property type="component" value="Unassembled WGS sequence"/>
</dbReference>